<name>A0A1G8GHQ2_9BACL</name>
<dbReference type="Gene3D" id="1.10.287.130">
    <property type="match status" value="1"/>
</dbReference>
<keyword evidence="6" id="KW-0808">Transferase</keyword>
<dbReference type="SUPFAM" id="SSF158472">
    <property type="entry name" value="HAMP domain-like"/>
    <property type="match status" value="1"/>
</dbReference>
<dbReference type="InterPro" id="IPR036890">
    <property type="entry name" value="HATPase_C_sf"/>
</dbReference>
<keyword evidence="10" id="KW-0902">Two-component regulatory system</keyword>
<keyword evidence="7" id="KW-0547">Nucleotide-binding</keyword>
<reference evidence="16" key="1">
    <citation type="submission" date="2016-10" db="EMBL/GenBank/DDBJ databases">
        <authorList>
            <person name="Varghese N."/>
            <person name="Submissions S."/>
        </authorList>
    </citation>
    <scope>NUCLEOTIDE SEQUENCE [LARGE SCALE GENOMIC DNA]</scope>
    <source>
        <strain evidence="16">CGMCC 1.11012</strain>
    </source>
</reference>
<dbReference type="CDD" id="cd06225">
    <property type="entry name" value="HAMP"/>
    <property type="match status" value="1"/>
</dbReference>
<comment type="subcellular location">
    <subcellularLocation>
        <location evidence="2">Cell membrane</location>
        <topology evidence="2">Multi-pass membrane protein</topology>
    </subcellularLocation>
</comment>
<dbReference type="PROSITE" id="PS50109">
    <property type="entry name" value="HIS_KIN"/>
    <property type="match status" value="1"/>
</dbReference>
<keyword evidence="12" id="KW-0812">Transmembrane</keyword>
<accession>A0A1G8GHQ2</accession>
<dbReference type="STRING" id="1174501.SAMN05216192_10296"/>
<evidence type="ECO:0000256" key="4">
    <source>
        <dbReference type="ARBA" id="ARBA00022475"/>
    </source>
</evidence>
<feature type="transmembrane region" description="Helical" evidence="12">
    <location>
        <begin position="71"/>
        <end position="90"/>
    </location>
</feature>
<evidence type="ECO:0000256" key="6">
    <source>
        <dbReference type="ARBA" id="ARBA00022679"/>
    </source>
</evidence>
<feature type="transmembrane region" description="Helical" evidence="12">
    <location>
        <begin position="12"/>
        <end position="34"/>
    </location>
</feature>
<dbReference type="PANTHER" id="PTHR45453">
    <property type="entry name" value="PHOSPHATE REGULON SENSOR PROTEIN PHOR"/>
    <property type="match status" value="1"/>
</dbReference>
<feature type="transmembrane region" description="Helical" evidence="12">
    <location>
        <begin position="151"/>
        <end position="170"/>
    </location>
</feature>
<feature type="domain" description="HAMP" evidence="14">
    <location>
        <begin position="176"/>
        <end position="229"/>
    </location>
</feature>
<dbReference type="InterPro" id="IPR003594">
    <property type="entry name" value="HATPase_dom"/>
</dbReference>
<evidence type="ECO:0000256" key="7">
    <source>
        <dbReference type="ARBA" id="ARBA00022741"/>
    </source>
</evidence>
<dbReference type="GO" id="GO:0005886">
    <property type="term" value="C:plasma membrane"/>
    <property type="evidence" value="ECO:0007669"/>
    <property type="project" value="UniProtKB-SubCell"/>
</dbReference>
<dbReference type="Proteomes" id="UP000199050">
    <property type="component" value="Unassembled WGS sequence"/>
</dbReference>
<keyword evidence="11 12" id="KW-0472">Membrane</keyword>
<keyword evidence="5" id="KW-0597">Phosphoprotein</keyword>
<keyword evidence="16" id="KW-1185">Reference proteome</keyword>
<dbReference type="SMART" id="SM00304">
    <property type="entry name" value="HAMP"/>
    <property type="match status" value="1"/>
</dbReference>
<evidence type="ECO:0000256" key="5">
    <source>
        <dbReference type="ARBA" id="ARBA00022553"/>
    </source>
</evidence>
<evidence type="ECO:0000256" key="3">
    <source>
        <dbReference type="ARBA" id="ARBA00012438"/>
    </source>
</evidence>
<dbReference type="InterPro" id="IPR005467">
    <property type="entry name" value="His_kinase_dom"/>
</dbReference>
<evidence type="ECO:0000256" key="1">
    <source>
        <dbReference type="ARBA" id="ARBA00000085"/>
    </source>
</evidence>
<dbReference type="PANTHER" id="PTHR45453:SF1">
    <property type="entry name" value="PHOSPHATE REGULON SENSOR PROTEIN PHOR"/>
    <property type="match status" value="1"/>
</dbReference>
<keyword evidence="8" id="KW-0418">Kinase</keyword>
<evidence type="ECO:0000259" key="14">
    <source>
        <dbReference type="PROSITE" id="PS50885"/>
    </source>
</evidence>
<dbReference type="GO" id="GO:0000155">
    <property type="term" value="F:phosphorelay sensor kinase activity"/>
    <property type="evidence" value="ECO:0007669"/>
    <property type="project" value="InterPro"/>
</dbReference>
<evidence type="ECO:0000256" key="11">
    <source>
        <dbReference type="ARBA" id="ARBA00023136"/>
    </source>
</evidence>
<dbReference type="PRINTS" id="PR00344">
    <property type="entry name" value="BCTRLSENSOR"/>
</dbReference>
<evidence type="ECO:0000256" key="8">
    <source>
        <dbReference type="ARBA" id="ARBA00022777"/>
    </source>
</evidence>
<dbReference type="FunFam" id="3.30.565.10:FF:000006">
    <property type="entry name" value="Sensor histidine kinase WalK"/>
    <property type="match status" value="1"/>
</dbReference>
<dbReference type="InterPro" id="IPR050351">
    <property type="entry name" value="BphY/WalK/GraS-like"/>
</dbReference>
<dbReference type="SUPFAM" id="SSF47384">
    <property type="entry name" value="Homodimeric domain of signal transducing histidine kinase"/>
    <property type="match status" value="1"/>
</dbReference>
<evidence type="ECO:0000256" key="9">
    <source>
        <dbReference type="ARBA" id="ARBA00022840"/>
    </source>
</evidence>
<organism evidence="15 16">
    <name type="scientific">Paenibacillus typhae</name>
    <dbReference type="NCBI Taxonomy" id="1174501"/>
    <lineage>
        <taxon>Bacteria</taxon>
        <taxon>Bacillati</taxon>
        <taxon>Bacillota</taxon>
        <taxon>Bacilli</taxon>
        <taxon>Bacillales</taxon>
        <taxon>Paenibacillaceae</taxon>
        <taxon>Paenibacillus</taxon>
    </lineage>
</organism>
<dbReference type="Gene3D" id="3.30.565.10">
    <property type="entry name" value="Histidine kinase-like ATPase, C-terminal domain"/>
    <property type="match status" value="1"/>
</dbReference>
<proteinExistence type="predicted"/>
<dbReference type="GO" id="GO:0016036">
    <property type="term" value="P:cellular response to phosphate starvation"/>
    <property type="evidence" value="ECO:0007669"/>
    <property type="project" value="TreeGrafter"/>
</dbReference>
<dbReference type="GO" id="GO:0004721">
    <property type="term" value="F:phosphoprotein phosphatase activity"/>
    <property type="evidence" value="ECO:0007669"/>
    <property type="project" value="TreeGrafter"/>
</dbReference>
<evidence type="ECO:0000259" key="13">
    <source>
        <dbReference type="PROSITE" id="PS50109"/>
    </source>
</evidence>
<dbReference type="Pfam" id="PF00512">
    <property type="entry name" value="HisKA"/>
    <property type="match status" value="1"/>
</dbReference>
<dbReference type="PROSITE" id="PS50885">
    <property type="entry name" value="HAMP"/>
    <property type="match status" value="1"/>
</dbReference>
<dbReference type="EC" id="2.7.13.3" evidence="3"/>
<gene>
    <name evidence="15" type="ORF">SAMN05216192_10296</name>
</gene>
<keyword evidence="4" id="KW-1003">Cell membrane</keyword>
<keyword evidence="12" id="KW-1133">Transmembrane helix</keyword>
<dbReference type="Pfam" id="PF02518">
    <property type="entry name" value="HATPase_c"/>
    <property type="match status" value="1"/>
</dbReference>
<sequence length="450" mass="50335">MRYKSGIRNKLLVSHVGVALAALLSIVLLVNLVMNFSFNLYREKQQKAEVQQIVDELVAAFDESYSGWESGVWMLVSHQAIVGGYIVRVYDKGHRLLWDTSRMGMHGQMNTDTTLPAILTNIERDNQLLGTLEYQPINESSQSLSQQFLRMFNTLLGAALVIVMIGTYLFSRYTAKSLSQPLLRIKHAATRMREGDLSARVEVTVPGTEIEEVGQALNHLAEGLEKQDNLRKVLTADVAHELRTPLTTIQSHLEAFQDGIWEPTPDKLEVCHDQVLRLVHLIHDLENLAAVENPMVQLKKEMISLSDIVRQSLNTVSGQYVHNDLEVDLINVNEVWITGDRSRLAQVFDNLLSNAFKYTPSGNIHIEITKNQLEGLVTISDTGLGIAETELPYIFERFYRGDKSRNRKTGGAGIGLAVVNAIIKAHAGTIEVHSKLDIGTTVLVRLPIIR</sequence>
<dbReference type="InterPro" id="IPR003661">
    <property type="entry name" value="HisK_dim/P_dom"/>
</dbReference>
<dbReference type="SMART" id="SM00388">
    <property type="entry name" value="HisKA"/>
    <property type="match status" value="1"/>
</dbReference>
<dbReference type="EMBL" id="FNDX01000002">
    <property type="protein sequence ID" value="SDH93860.1"/>
    <property type="molecule type" value="Genomic_DNA"/>
</dbReference>
<evidence type="ECO:0000313" key="15">
    <source>
        <dbReference type="EMBL" id="SDH93860.1"/>
    </source>
</evidence>
<dbReference type="SUPFAM" id="SSF55874">
    <property type="entry name" value="ATPase domain of HSP90 chaperone/DNA topoisomerase II/histidine kinase"/>
    <property type="match status" value="1"/>
</dbReference>
<dbReference type="RefSeq" id="WP_090711748.1">
    <property type="nucleotide sequence ID" value="NZ_CBCSKY010000013.1"/>
</dbReference>
<evidence type="ECO:0000256" key="12">
    <source>
        <dbReference type="SAM" id="Phobius"/>
    </source>
</evidence>
<dbReference type="InterPro" id="IPR003660">
    <property type="entry name" value="HAMP_dom"/>
</dbReference>
<dbReference type="CDD" id="cd00082">
    <property type="entry name" value="HisKA"/>
    <property type="match status" value="1"/>
</dbReference>
<dbReference type="Gene3D" id="6.10.340.10">
    <property type="match status" value="1"/>
</dbReference>
<evidence type="ECO:0000313" key="16">
    <source>
        <dbReference type="Proteomes" id="UP000199050"/>
    </source>
</evidence>
<evidence type="ECO:0000256" key="2">
    <source>
        <dbReference type="ARBA" id="ARBA00004651"/>
    </source>
</evidence>
<protein>
    <recommendedName>
        <fullName evidence="3">histidine kinase</fullName>
        <ecNumber evidence="3">2.7.13.3</ecNumber>
    </recommendedName>
</protein>
<dbReference type="InterPro" id="IPR036097">
    <property type="entry name" value="HisK_dim/P_sf"/>
</dbReference>
<comment type="catalytic activity">
    <reaction evidence="1">
        <text>ATP + protein L-histidine = ADP + protein N-phospho-L-histidine.</text>
        <dbReference type="EC" id="2.7.13.3"/>
    </reaction>
</comment>
<dbReference type="InterPro" id="IPR004358">
    <property type="entry name" value="Sig_transdc_His_kin-like_C"/>
</dbReference>
<dbReference type="GO" id="GO:0005524">
    <property type="term" value="F:ATP binding"/>
    <property type="evidence" value="ECO:0007669"/>
    <property type="project" value="UniProtKB-KW"/>
</dbReference>
<evidence type="ECO:0000256" key="10">
    <source>
        <dbReference type="ARBA" id="ARBA00023012"/>
    </source>
</evidence>
<dbReference type="AlphaFoldDB" id="A0A1G8GHQ2"/>
<dbReference type="Pfam" id="PF00672">
    <property type="entry name" value="HAMP"/>
    <property type="match status" value="1"/>
</dbReference>
<dbReference type="CDD" id="cd00075">
    <property type="entry name" value="HATPase"/>
    <property type="match status" value="1"/>
</dbReference>
<feature type="domain" description="Histidine kinase" evidence="13">
    <location>
        <begin position="237"/>
        <end position="450"/>
    </location>
</feature>
<keyword evidence="9" id="KW-0067">ATP-binding</keyword>
<dbReference type="OrthoDB" id="9813151at2"/>
<dbReference type="SMART" id="SM00387">
    <property type="entry name" value="HATPase_c"/>
    <property type="match status" value="1"/>
</dbReference>